<proteinExistence type="predicted"/>
<dbReference type="Gene3D" id="3.20.20.80">
    <property type="entry name" value="Glycosidases"/>
    <property type="match status" value="1"/>
</dbReference>
<gene>
    <name evidence="1" type="ORF">FE251_05775</name>
</gene>
<evidence type="ECO:0000313" key="2">
    <source>
        <dbReference type="Proteomes" id="UP000313948"/>
    </source>
</evidence>
<protein>
    <recommendedName>
        <fullName evidence="3">DUF3459 domain-containing protein</fullName>
    </recommendedName>
</protein>
<dbReference type="RefSeq" id="WP_139948227.1">
    <property type="nucleotide sequence ID" value="NZ_CP040899.1"/>
</dbReference>
<evidence type="ECO:0008006" key="3">
    <source>
        <dbReference type="Google" id="ProtNLM"/>
    </source>
</evidence>
<name>A0ABX5VKJ2_9MICO</name>
<accession>A0ABX5VKJ2</accession>
<dbReference type="Proteomes" id="UP000313948">
    <property type="component" value="Chromosome"/>
</dbReference>
<dbReference type="EMBL" id="CP040899">
    <property type="protein sequence ID" value="QDB78939.1"/>
    <property type="molecule type" value="Genomic_DNA"/>
</dbReference>
<evidence type="ECO:0000313" key="1">
    <source>
        <dbReference type="EMBL" id="QDB78939.1"/>
    </source>
</evidence>
<reference evidence="1 2" key="1">
    <citation type="submission" date="2019-05" db="EMBL/GenBank/DDBJ databases">
        <title>Georgenia *** sp. nov., and Georgenia *** sp. nov., isolated from the intestinal contents of plateau pika (Ochotona curzoniae) in the Qinghai-Tibet plateau of China.</title>
        <authorList>
            <person name="Tian Z."/>
        </authorList>
    </citation>
    <scope>NUCLEOTIDE SEQUENCE [LARGE SCALE GENOMIC DNA]</scope>
    <source>
        <strain evidence="1 2">Z294</strain>
    </source>
</reference>
<keyword evidence="2" id="KW-1185">Reference proteome</keyword>
<sequence length="394" mass="42575">MTAPSPPTGVATAAGPVTTRMVHRASRGHQEWWRYAVVYVNEPPLLGAVATEQDVAQRIAQLRRVSRLGVQAIRIGCPPLPGEAGEGVVAAVDELLKRARRTGLRVILRVDPLDPRDEACARFWLSRGADGLDLGPVQESAPVSHARYRELHALLAEHARTEDPILSTRLAPAVQARAADMLHEDWLHHLVDADLLHVASPSELIASVTASLRIRDALGTAGAWLVPDVAEAGTPLLALSGALVVLAMPGAVYLRQGIELGLPVKTSPERDDARVARAAELLEEQRGIPGTPYETIRAALRLRSDHRLGLAPLAWVEELGGPVPAQVLSFLCGDILVVVNLGEEDLPLPEDREVLLASGPLAVGPGARQNLPRHTAVWMWQEPRPPVRDPRARR</sequence>
<organism evidence="1 2">
    <name type="scientific">Georgenia wutianyii</name>
    <dbReference type="NCBI Taxonomy" id="2585135"/>
    <lineage>
        <taxon>Bacteria</taxon>
        <taxon>Bacillati</taxon>
        <taxon>Actinomycetota</taxon>
        <taxon>Actinomycetes</taxon>
        <taxon>Micrococcales</taxon>
        <taxon>Bogoriellaceae</taxon>
        <taxon>Georgenia</taxon>
    </lineage>
</organism>